<gene>
    <name evidence="6" type="ORF">DCHRY22_LOCUS2240</name>
</gene>
<dbReference type="PRINTS" id="PR00947">
    <property type="entry name" value="CUTICLE"/>
</dbReference>
<keyword evidence="2 5" id="KW-0732">Signal</keyword>
<feature type="signal peptide" evidence="5">
    <location>
        <begin position="1"/>
        <end position="17"/>
    </location>
</feature>
<dbReference type="PANTHER" id="PTHR12236">
    <property type="entry name" value="STRUCTURAL CONTITUENT OF CUTICLE"/>
    <property type="match status" value="1"/>
</dbReference>
<dbReference type="Proteomes" id="UP000789524">
    <property type="component" value="Unassembled WGS sequence"/>
</dbReference>
<dbReference type="InterPro" id="IPR000618">
    <property type="entry name" value="Insect_cuticle"/>
</dbReference>
<dbReference type="InterPro" id="IPR031311">
    <property type="entry name" value="CHIT_BIND_RR_consensus"/>
</dbReference>
<protein>
    <submittedName>
        <fullName evidence="6">(African queen) hypothetical protein</fullName>
    </submittedName>
</protein>
<comment type="caution">
    <text evidence="6">The sequence shown here is derived from an EMBL/GenBank/DDBJ whole genome shotgun (WGS) entry which is preliminary data.</text>
</comment>
<name>A0A8J2QDP3_9NEOP</name>
<organism evidence="6 7">
    <name type="scientific">Danaus chrysippus</name>
    <name type="common">African queen</name>
    <dbReference type="NCBI Taxonomy" id="151541"/>
    <lineage>
        <taxon>Eukaryota</taxon>
        <taxon>Metazoa</taxon>
        <taxon>Ecdysozoa</taxon>
        <taxon>Arthropoda</taxon>
        <taxon>Hexapoda</taxon>
        <taxon>Insecta</taxon>
        <taxon>Pterygota</taxon>
        <taxon>Neoptera</taxon>
        <taxon>Endopterygota</taxon>
        <taxon>Lepidoptera</taxon>
        <taxon>Glossata</taxon>
        <taxon>Ditrysia</taxon>
        <taxon>Papilionoidea</taxon>
        <taxon>Nymphalidae</taxon>
        <taxon>Danainae</taxon>
        <taxon>Danaini</taxon>
        <taxon>Danaina</taxon>
        <taxon>Danaus</taxon>
        <taxon>Anosia</taxon>
    </lineage>
</organism>
<proteinExistence type="predicted"/>
<evidence type="ECO:0000256" key="5">
    <source>
        <dbReference type="SAM" id="SignalP"/>
    </source>
</evidence>
<accession>A0A8J2QDP3</accession>
<dbReference type="GO" id="GO:0031012">
    <property type="term" value="C:extracellular matrix"/>
    <property type="evidence" value="ECO:0007669"/>
    <property type="project" value="TreeGrafter"/>
</dbReference>
<dbReference type="Pfam" id="PF00379">
    <property type="entry name" value="Chitin_bind_4"/>
    <property type="match status" value="1"/>
</dbReference>
<dbReference type="OrthoDB" id="6427684at2759"/>
<dbReference type="PROSITE" id="PS51155">
    <property type="entry name" value="CHIT_BIND_RR_2"/>
    <property type="match status" value="1"/>
</dbReference>
<evidence type="ECO:0000313" key="7">
    <source>
        <dbReference type="Proteomes" id="UP000789524"/>
    </source>
</evidence>
<dbReference type="GO" id="GO:0042302">
    <property type="term" value="F:structural constituent of cuticle"/>
    <property type="evidence" value="ECO:0007669"/>
    <property type="project" value="UniProtKB-UniRule"/>
</dbReference>
<dbReference type="AlphaFoldDB" id="A0A8J2QDP3"/>
<sequence>MMSKVLVLVALLGAASAQYYSHGQATSSQSIIRHDNQHGYNHVQPIAVHSAPISYHQPAIAVHAAPVSSHVSVQHAAPILQQAAPVIQHVAPIAHVAPVAYHAAPVHAQAQQEYYVLMLVALLGAASAQHYSHGQATSSQSIIRHDNQHGYNHVQPIAIHSAPISYHQPAIAVHAAPVSSQVSVAAPIIQHAAPIIQHAAPVIQHVAPIRHVAPIAHVAPVAYHAAPVHAQEHQEYYSHPKYEFEYSVADTHTGDIKSQHEARDGDQVTGSYSLHQPDGSVRTVHYSADAHSGFNAQVENSGPSTHIQPQPHYAPVHVLPHH</sequence>
<feature type="chain" id="PRO_5035205668" evidence="5">
    <location>
        <begin position="18"/>
        <end position="322"/>
    </location>
</feature>
<reference evidence="6" key="1">
    <citation type="submission" date="2021-09" db="EMBL/GenBank/DDBJ databases">
        <authorList>
            <person name="Martin H S."/>
        </authorList>
    </citation>
    <scope>NUCLEOTIDE SEQUENCE</scope>
</reference>
<evidence type="ECO:0000313" key="6">
    <source>
        <dbReference type="EMBL" id="CAG9560610.1"/>
    </source>
</evidence>
<dbReference type="PANTHER" id="PTHR12236:SF95">
    <property type="entry name" value="CUTICULAR PROTEIN 76BD, ISOFORM C-RELATED"/>
    <property type="match status" value="1"/>
</dbReference>
<feature type="region of interest" description="Disordered" evidence="4">
    <location>
        <begin position="255"/>
        <end position="279"/>
    </location>
</feature>
<dbReference type="PROSITE" id="PS00233">
    <property type="entry name" value="CHIT_BIND_RR_1"/>
    <property type="match status" value="1"/>
</dbReference>
<evidence type="ECO:0000256" key="2">
    <source>
        <dbReference type="ARBA" id="ARBA00022729"/>
    </source>
</evidence>
<feature type="compositionally biased region" description="Polar residues" evidence="4">
    <location>
        <begin position="298"/>
        <end position="308"/>
    </location>
</feature>
<dbReference type="InterPro" id="IPR051217">
    <property type="entry name" value="Insect_Cuticle_Struc_Prot"/>
</dbReference>
<keyword evidence="7" id="KW-1185">Reference proteome</keyword>
<keyword evidence="1 3" id="KW-0193">Cuticle</keyword>
<dbReference type="GO" id="GO:0005615">
    <property type="term" value="C:extracellular space"/>
    <property type="evidence" value="ECO:0007669"/>
    <property type="project" value="TreeGrafter"/>
</dbReference>
<dbReference type="EMBL" id="CAKASE010000045">
    <property type="protein sequence ID" value="CAG9560610.1"/>
    <property type="molecule type" value="Genomic_DNA"/>
</dbReference>
<feature type="compositionally biased region" description="Basic and acidic residues" evidence="4">
    <location>
        <begin position="255"/>
        <end position="266"/>
    </location>
</feature>
<evidence type="ECO:0000256" key="3">
    <source>
        <dbReference type="PROSITE-ProRule" id="PRU00497"/>
    </source>
</evidence>
<evidence type="ECO:0000256" key="4">
    <source>
        <dbReference type="SAM" id="MobiDB-lite"/>
    </source>
</evidence>
<evidence type="ECO:0000256" key="1">
    <source>
        <dbReference type="ARBA" id="ARBA00022460"/>
    </source>
</evidence>
<feature type="region of interest" description="Disordered" evidence="4">
    <location>
        <begin position="298"/>
        <end position="322"/>
    </location>
</feature>